<dbReference type="GeneID" id="41331743"/>
<reference evidence="1 2" key="1">
    <citation type="journal article" date="2020" name="Nature">
        <title>Isolation of an archaeon at the prokaryote-eukaryote interface.</title>
        <authorList>
            <person name="Imachi H."/>
            <person name="Nobu M.K."/>
            <person name="Nakahara N."/>
            <person name="Morono Y."/>
            <person name="Ogawara M."/>
            <person name="Takaki Y."/>
            <person name="Takano Y."/>
            <person name="Uematsu K."/>
            <person name="Ikuta T."/>
            <person name="Ito M."/>
            <person name="Matsui Y."/>
            <person name="Miyazaki M."/>
            <person name="Murata K."/>
            <person name="Saito Y."/>
            <person name="Sakai S."/>
            <person name="Song C."/>
            <person name="Tasumi E."/>
            <person name="Yamanaka Y."/>
            <person name="Yamaguchi T."/>
            <person name="Kamagata Y."/>
            <person name="Tamaki H."/>
            <person name="Takai K."/>
        </authorList>
    </citation>
    <scope>NUCLEOTIDE SEQUENCE [LARGE SCALE GENOMIC DNA]</scope>
    <source>
        <strain evidence="1 2">MK-D1</strain>
    </source>
</reference>
<gene>
    <name evidence="1" type="ORF">DSAG12_03775</name>
</gene>
<accession>A0A5B9DGZ9</accession>
<dbReference type="EMBL" id="CP042905">
    <property type="protein sequence ID" value="QEE17937.1"/>
    <property type="molecule type" value="Genomic_DNA"/>
</dbReference>
<protein>
    <submittedName>
        <fullName evidence="1">Uncharacterized protein</fullName>
    </submittedName>
</protein>
<dbReference type="KEGG" id="psyt:DSAG12_03775"/>
<sequence>MQIITENQYEQTQKEFNHLIDIGIPPANMLENKISFTVRDGIEHVGFLMLGDLLVFKHETSVLEAHPFPEWVIQLHQIAKKSGKVFVILPKFSIKQMKRLNRNSVDLRIEKTKEMLEKLNVEDFIAIEYIEGISIKINANVPHEFISIVGEGEVVPYCQVFEPDFSHISETLKINSTSFFDLKDNLKL</sequence>
<evidence type="ECO:0000313" key="2">
    <source>
        <dbReference type="Proteomes" id="UP000321408"/>
    </source>
</evidence>
<dbReference type="RefSeq" id="WP_147664815.1">
    <property type="nucleotide sequence ID" value="NZ_CP042905.2"/>
</dbReference>
<proteinExistence type="predicted"/>
<evidence type="ECO:0000313" key="1">
    <source>
        <dbReference type="EMBL" id="QEE17937.1"/>
    </source>
</evidence>
<dbReference type="AlphaFoldDB" id="A0A5B9DGZ9"/>
<name>A0A5B9DGZ9_9ARCH</name>
<organism evidence="1 2">
    <name type="scientific">Promethearchaeum syntrophicum</name>
    <dbReference type="NCBI Taxonomy" id="2594042"/>
    <lineage>
        <taxon>Archaea</taxon>
        <taxon>Promethearchaeati</taxon>
        <taxon>Promethearchaeota</taxon>
        <taxon>Promethearchaeia</taxon>
        <taxon>Promethearchaeales</taxon>
        <taxon>Promethearchaeaceae</taxon>
        <taxon>Promethearchaeum</taxon>
    </lineage>
</organism>
<keyword evidence="2" id="KW-1185">Reference proteome</keyword>
<dbReference type="Proteomes" id="UP000321408">
    <property type="component" value="Chromosome"/>
</dbReference>
<reference evidence="1 2" key="2">
    <citation type="journal article" date="2024" name="Int. J. Syst. Evol. Microbiol.">
        <title>Promethearchaeum syntrophicum gen. nov., sp. nov., an anaerobic, obligately syntrophic archaeon, the first isolate of the lineage 'Asgard' archaea, and proposal of the new archaeal phylum Promethearchaeota phyl. nov. and kingdom Promethearchaeati regn. nov.</title>
        <authorList>
            <person name="Imachi H."/>
            <person name="Nobu M.K."/>
            <person name="Kato S."/>
            <person name="Takaki Y."/>
            <person name="Miyazaki M."/>
            <person name="Miyata M."/>
            <person name="Ogawara M."/>
            <person name="Saito Y."/>
            <person name="Sakai S."/>
            <person name="Tahara Y.O."/>
            <person name="Takano Y."/>
            <person name="Tasumi E."/>
            <person name="Uematsu K."/>
            <person name="Yoshimura T."/>
            <person name="Itoh T."/>
            <person name="Ohkuma M."/>
            <person name="Takai K."/>
        </authorList>
    </citation>
    <scope>NUCLEOTIDE SEQUENCE [LARGE SCALE GENOMIC DNA]</scope>
    <source>
        <strain evidence="1 2">MK-D1</strain>
    </source>
</reference>